<proteinExistence type="predicted"/>
<evidence type="ECO:0008006" key="2">
    <source>
        <dbReference type="Google" id="ProtNLM"/>
    </source>
</evidence>
<dbReference type="AlphaFoldDB" id="A0A382PJA2"/>
<reference evidence="1" key="1">
    <citation type="submission" date="2018-05" db="EMBL/GenBank/DDBJ databases">
        <authorList>
            <person name="Lanie J.A."/>
            <person name="Ng W.-L."/>
            <person name="Kazmierczak K.M."/>
            <person name="Andrzejewski T.M."/>
            <person name="Davidsen T.M."/>
            <person name="Wayne K.J."/>
            <person name="Tettelin H."/>
            <person name="Glass J.I."/>
            <person name="Rusch D."/>
            <person name="Podicherti R."/>
            <person name="Tsui H.-C.T."/>
            <person name="Winkler M.E."/>
        </authorList>
    </citation>
    <scope>NUCLEOTIDE SEQUENCE</scope>
</reference>
<feature type="non-terminal residue" evidence="1">
    <location>
        <position position="1"/>
    </location>
</feature>
<organism evidence="1">
    <name type="scientific">marine metagenome</name>
    <dbReference type="NCBI Taxonomy" id="408172"/>
    <lineage>
        <taxon>unclassified sequences</taxon>
        <taxon>metagenomes</taxon>
        <taxon>ecological metagenomes</taxon>
    </lineage>
</organism>
<dbReference type="Gene3D" id="2.60.40.1080">
    <property type="match status" value="1"/>
</dbReference>
<dbReference type="Pfam" id="PF26182">
    <property type="entry name" value="Ig_NUP210_5th"/>
    <property type="match status" value="1"/>
</dbReference>
<accession>A0A382PJA2</accession>
<dbReference type="EMBL" id="UINC01106977">
    <property type="protein sequence ID" value="SVC72011.1"/>
    <property type="molecule type" value="Genomic_DNA"/>
</dbReference>
<evidence type="ECO:0000313" key="1">
    <source>
        <dbReference type="EMBL" id="SVC72011.1"/>
    </source>
</evidence>
<protein>
    <recommendedName>
        <fullName evidence="2">BIG2 domain-containing protein</fullName>
    </recommendedName>
</protein>
<sequence>TNPIQIGKAGDLTFTTLGGTTPVTWSISNTTVGAIVTDTGVFTATAFAGTATITVVDAVGDTATAAIEVLPALLVIEGPNIIDTQAASTYTATLTSGSALVTASVASSVTTYIEDTDFTVAVAANVVTLTITDLPELLQGDVTLTLTITDTVGGDVGAVVISVLNDGT</sequence>
<dbReference type="InterPro" id="IPR008964">
    <property type="entry name" value="Invasin/intimin_cell_adhesion"/>
</dbReference>
<gene>
    <name evidence="1" type="ORF">METZ01_LOCUS324865</name>
</gene>
<name>A0A382PJA2_9ZZZZ</name>
<dbReference type="SUPFAM" id="SSF49373">
    <property type="entry name" value="Invasin/intimin cell-adhesion fragments"/>
    <property type="match status" value="1"/>
</dbReference>